<proteinExistence type="predicted"/>
<dbReference type="InterPro" id="IPR051261">
    <property type="entry name" value="NLR"/>
</dbReference>
<sequence>MSHYRLSDCRLTEIHCEVVASALKSNPSHLIELDMTGNYLDNAGVKRLCDGLQSPNCKLETLRSVHC</sequence>
<evidence type="ECO:0000313" key="4">
    <source>
        <dbReference type="Proteomes" id="UP000257200"/>
    </source>
</evidence>
<dbReference type="Proteomes" id="UP000257200">
    <property type="component" value="Unplaced"/>
</dbReference>
<evidence type="ECO:0000313" key="3">
    <source>
        <dbReference type="Ensembl" id="ENSAPOP00000023901.1"/>
    </source>
</evidence>
<dbReference type="SUPFAM" id="SSF52047">
    <property type="entry name" value="RNI-like"/>
    <property type="match status" value="1"/>
</dbReference>
<name>A0A3Q1FZS6_9TELE</name>
<dbReference type="Ensembl" id="ENSAPOT00000010135.1">
    <property type="protein sequence ID" value="ENSAPOP00000023901.1"/>
    <property type="gene ID" value="ENSAPOG00000005980.1"/>
</dbReference>
<reference evidence="3" key="1">
    <citation type="submission" date="2025-08" db="UniProtKB">
        <authorList>
            <consortium name="Ensembl"/>
        </authorList>
    </citation>
    <scope>IDENTIFICATION</scope>
</reference>
<evidence type="ECO:0000256" key="2">
    <source>
        <dbReference type="ARBA" id="ARBA00022737"/>
    </source>
</evidence>
<reference evidence="3" key="2">
    <citation type="submission" date="2025-09" db="UniProtKB">
        <authorList>
            <consortium name="Ensembl"/>
        </authorList>
    </citation>
    <scope>IDENTIFICATION</scope>
</reference>
<accession>A0A3Q1FZS6</accession>
<dbReference type="AlphaFoldDB" id="A0A3Q1FZS6"/>
<keyword evidence="1" id="KW-0433">Leucine-rich repeat</keyword>
<organism evidence="3 4">
    <name type="scientific">Acanthochromis polyacanthus</name>
    <name type="common">spiny chromis</name>
    <dbReference type="NCBI Taxonomy" id="80966"/>
    <lineage>
        <taxon>Eukaryota</taxon>
        <taxon>Metazoa</taxon>
        <taxon>Chordata</taxon>
        <taxon>Craniata</taxon>
        <taxon>Vertebrata</taxon>
        <taxon>Euteleostomi</taxon>
        <taxon>Actinopterygii</taxon>
        <taxon>Neopterygii</taxon>
        <taxon>Teleostei</taxon>
        <taxon>Neoteleostei</taxon>
        <taxon>Acanthomorphata</taxon>
        <taxon>Ovalentaria</taxon>
        <taxon>Pomacentridae</taxon>
        <taxon>Acanthochromis</taxon>
    </lineage>
</organism>
<evidence type="ECO:0008006" key="5">
    <source>
        <dbReference type="Google" id="ProtNLM"/>
    </source>
</evidence>
<protein>
    <recommendedName>
        <fullName evidence="5">NACHT LRR and PYD domain-containing protein</fullName>
    </recommendedName>
</protein>
<dbReference type="Gene3D" id="3.80.10.10">
    <property type="entry name" value="Ribonuclease Inhibitor"/>
    <property type="match status" value="1"/>
</dbReference>
<dbReference type="GeneTree" id="ENSGT00940000177511"/>
<dbReference type="InterPro" id="IPR032675">
    <property type="entry name" value="LRR_dom_sf"/>
</dbReference>
<dbReference type="PANTHER" id="PTHR24106">
    <property type="entry name" value="NACHT, LRR AND CARD DOMAINS-CONTAINING"/>
    <property type="match status" value="1"/>
</dbReference>
<evidence type="ECO:0000256" key="1">
    <source>
        <dbReference type="ARBA" id="ARBA00022614"/>
    </source>
</evidence>
<dbReference type="InParanoid" id="A0A3Q1FZS6"/>
<keyword evidence="4" id="KW-1185">Reference proteome</keyword>
<keyword evidence="2" id="KW-0677">Repeat</keyword>
<dbReference type="STRING" id="80966.ENSAPOP00000023901"/>